<accession>A0ABW9KMV0</accession>
<feature type="transmembrane region" description="Helical" evidence="2">
    <location>
        <begin position="20"/>
        <end position="48"/>
    </location>
</feature>
<dbReference type="EMBL" id="JBJYXY010000001">
    <property type="protein sequence ID" value="MFN2977120.1"/>
    <property type="molecule type" value="Genomic_DNA"/>
</dbReference>
<sequence>MLSQMKDALVGSTQSVLVKLANFLPAALALLIAIALFALIGAGLSWLVRRLLGRVKFDERADRGTVGVSDWSPSHSPTLLVGRIVFWACTLLGVVVGISAFDAASSTYNLTPFFLPYLAHGVGAFLIAVAGIIVARYLSRSILINASNAKLQYARLLSLGAKYLVLVFTGAMVLDHIGIGGTIVDLGFGILFGGMVLTLALAVGLGSREVVARSIERSADRSTPIDTAARTSADPARTIRHF</sequence>
<evidence type="ECO:0000313" key="4">
    <source>
        <dbReference type="Proteomes" id="UP001634747"/>
    </source>
</evidence>
<dbReference type="Proteomes" id="UP001634747">
    <property type="component" value="Unassembled WGS sequence"/>
</dbReference>
<feature type="transmembrane region" description="Helical" evidence="2">
    <location>
        <begin position="80"/>
        <end position="101"/>
    </location>
</feature>
<protein>
    <submittedName>
        <fullName evidence="3">Uncharacterized protein</fullName>
    </submittedName>
</protein>
<feature type="transmembrane region" description="Helical" evidence="2">
    <location>
        <begin position="113"/>
        <end position="135"/>
    </location>
</feature>
<name>A0ABW9KMV0_9BACT</name>
<evidence type="ECO:0000256" key="2">
    <source>
        <dbReference type="SAM" id="Phobius"/>
    </source>
</evidence>
<gene>
    <name evidence="3" type="ORF">ACK2TP_15210</name>
</gene>
<keyword evidence="4" id="KW-1185">Reference proteome</keyword>
<evidence type="ECO:0000256" key="1">
    <source>
        <dbReference type="SAM" id="MobiDB-lite"/>
    </source>
</evidence>
<comment type="caution">
    <text evidence="3">The sequence shown here is derived from an EMBL/GenBank/DDBJ whole genome shotgun (WGS) entry which is preliminary data.</text>
</comment>
<proteinExistence type="predicted"/>
<feature type="transmembrane region" description="Helical" evidence="2">
    <location>
        <begin position="186"/>
        <end position="207"/>
    </location>
</feature>
<evidence type="ECO:0000313" key="3">
    <source>
        <dbReference type="EMBL" id="MFN2977120.1"/>
    </source>
</evidence>
<feature type="transmembrane region" description="Helical" evidence="2">
    <location>
        <begin position="156"/>
        <end position="174"/>
    </location>
</feature>
<keyword evidence="2" id="KW-0812">Transmembrane</keyword>
<feature type="region of interest" description="Disordered" evidence="1">
    <location>
        <begin position="222"/>
        <end position="242"/>
    </location>
</feature>
<keyword evidence="2" id="KW-1133">Transmembrane helix</keyword>
<reference evidence="3 4" key="1">
    <citation type="submission" date="2024-12" db="EMBL/GenBank/DDBJ databases">
        <authorList>
            <person name="Lee Y."/>
        </authorList>
    </citation>
    <scope>NUCLEOTIDE SEQUENCE [LARGE SCALE GENOMIC DNA]</scope>
    <source>
        <strain evidence="3 4">03SUJ4</strain>
    </source>
</reference>
<dbReference type="RefSeq" id="WP_263414707.1">
    <property type="nucleotide sequence ID" value="NZ_BAABBH010000001.1"/>
</dbReference>
<keyword evidence="2" id="KW-0472">Membrane</keyword>
<organism evidence="3 4">
    <name type="scientific">Terriglobus aquaticus</name>
    <dbReference type="NCBI Taxonomy" id="940139"/>
    <lineage>
        <taxon>Bacteria</taxon>
        <taxon>Pseudomonadati</taxon>
        <taxon>Acidobacteriota</taxon>
        <taxon>Terriglobia</taxon>
        <taxon>Terriglobales</taxon>
        <taxon>Acidobacteriaceae</taxon>
        <taxon>Terriglobus</taxon>
    </lineage>
</organism>